<keyword evidence="13" id="KW-1185">Reference proteome</keyword>
<evidence type="ECO:0000256" key="4">
    <source>
        <dbReference type="ARBA" id="ARBA00022499"/>
    </source>
</evidence>
<dbReference type="GeneTree" id="ENSGT00940000155436"/>
<name>A0A2K6TGP6_SAIBB</name>
<dbReference type="Proteomes" id="UP000233220">
    <property type="component" value="Unplaced"/>
</dbReference>
<keyword evidence="5" id="KW-0597">Phosphoprotein</keyword>
<evidence type="ECO:0000256" key="1">
    <source>
        <dbReference type="ARBA" id="ARBA00004123"/>
    </source>
</evidence>
<dbReference type="AlphaFoldDB" id="A0A2K6TGP6"/>
<keyword evidence="8" id="KW-0804">Transcription</keyword>
<comment type="subcellular location">
    <subcellularLocation>
        <location evidence="2">Cytoplasm</location>
    </subcellularLocation>
    <subcellularLocation>
        <location evidence="1">Nucleus</location>
    </subcellularLocation>
</comment>
<evidence type="ECO:0000256" key="9">
    <source>
        <dbReference type="ARBA" id="ARBA00023242"/>
    </source>
</evidence>
<keyword evidence="7" id="KW-0805">Transcription regulation</keyword>
<evidence type="ECO:0000313" key="12">
    <source>
        <dbReference type="Ensembl" id="ENSSBOP00000018812.1"/>
    </source>
</evidence>
<evidence type="ECO:0000256" key="8">
    <source>
        <dbReference type="ARBA" id="ARBA00023163"/>
    </source>
</evidence>
<dbReference type="Pfam" id="PF10497">
    <property type="entry name" value="zf-4CXXC_R1"/>
    <property type="match status" value="1"/>
</dbReference>
<evidence type="ECO:0000256" key="10">
    <source>
        <dbReference type="SAM" id="MobiDB-lite"/>
    </source>
</evidence>
<dbReference type="GO" id="GO:0005737">
    <property type="term" value="C:cytoplasm"/>
    <property type="evidence" value="ECO:0007669"/>
    <property type="project" value="UniProtKB-SubCell"/>
</dbReference>
<keyword evidence="4" id="KW-1017">Isopeptide bond</keyword>
<feature type="compositionally biased region" description="Low complexity" evidence="10">
    <location>
        <begin position="12"/>
        <end position="25"/>
    </location>
</feature>
<feature type="region of interest" description="Disordered" evidence="10">
    <location>
        <begin position="12"/>
        <end position="38"/>
    </location>
</feature>
<protein>
    <recommendedName>
        <fullName evidence="11">Zinc-finger domain-containing protein</fullName>
    </recommendedName>
</protein>
<organism evidence="12 13">
    <name type="scientific">Saimiri boliviensis boliviensis</name>
    <name type="common">Bolivian squirrel monkey</name>
    <dbReference type="NCBI Taxonomy" id="39432"/>
    <lineage>
        <taxon>Eukaryota</taxon>
        <taxon>Metazoa</taxon>
        <taxon>Chordata</taxon>
        <taxon>Craniata</taxon>
        <taxon>Vertebrata</taxon>
        <taxon>Euteleostomi</taxon>
        <taxon>Mammalia</taxon>
        <taxon>Eutheria</taxon>
        <taxon>Euarchontoglires</taxon>
        <taxon>Primates</taxon>
        <taxon>Haplorrhini</taxon>
        <taxon>Platyrrhini</taxon>
        <taxon>Cebidae</taxon>
        <taxon>Saimiriinae</taxon>
        <taxon>Saimiri</taxon>
    </lineage>
</organism>
<feature type="domain" description="Zinc-finger" evidence="11">
    <location>
        <begin position="127"/>
        <end position="211"/>
    </location>
</feature>
<evidence type="ECO:0000256" key="5">
    <source>
        <dbReference type="ARBA" id="ARBA00022553"/>
    </source>
</evidence>
<dbReference type="GO" id="GO:0005634">
    <property type="term" value="C:nucleus"/>
    <property type="evidence" value="ECO:0007669"/>
    <property type="project" value="UniProtKB-SubCell"/>
</dbReference>
<proteinExistence type="predicted"/>
<evidence type="ECO:0000313" key="13">
    <source>
        <dbReference type="Proteomes" id="UP000233220"/>
    </source>
</evidence>
<dbReference type="InterPro" id="IPR018866">
    <property type="entry name" value="Znf-4CXXC_R1"/>
</dbReference>
<evidence type="ECO:0000256" key="6">
    <source>
        <dbReference type="ARBA" id="ARBA00022843"/>
    </source>
</evidence>
<reference evidence="12" key="2">
    <citation type="submission" date="2025-09" db="UniProtKB">
        <authorList>
            <consortium name="Ensembl"/>
        </authorList>
    </citation>
    <scope>IDENTIFICATION</scope>
</reference>
<evidence type="ECO:0000259" key="11">
    <source>
        <dbReference type="Pfam" id="PF10497"/>
    </source>
</evidence>
<evidence type="ECO:0000256" key="2">
    <source>
        <dbReference type="ARBA" id="ARBA00004496"/>
    </source>
</evidence>
<reference evidence="12" key="1">
    <citation type="submission" date="2025-08" db="UniProtKB">
        <authorList>
            <consortium name="Ensembl"/>
        </authorList>
    </citation>
    <scope>IDENTIFICATION</scope>
</reference>
<dbReference type="PANTHER" id="PTHR31169:SF2">
    <property type="entry name" value="CELL DIVISION CYCLE-ASSOCIATED PROTEIN 7"/>
    <property type="match status" value="1"/>
</dbReference>
<evidence type="ECO:0000256" key="7">
    <source>
        <dbReference type="ARBA" id="ARBA00023015"/>
    </source>
</evidence>
<dbReference type="Ensembl" id="ENSSBOT00000035629.1">
    <property type="protein sequence ID" value="ENSSBOP00000018812.1"/>
    <property type="gene ID" value="ENSSBOG00000026029.1"/>
</dbReference>
<keyword evidence="9" id="KW-0539">Nucleus</keyword>
<dbReference type="InterPro" id="IPR040221">
    <property type="entry name" value="CDCA7/CDA7L"/>
</dbReference>
<dbReference type="GO" id="GO:0006355">
    <property type="term" value="P:regulation of DNA-templated transcription"/>
    <property type="evidence" value="ECO:0007669"/>
    <property type="project" value="InterPro"/>
</dbReference>
<keyword evidence="3" id="KW-0963">Cytoplasm</keyword>
<dbReference type="STRING" id="39432.ENSSBOP00000018812"/>
<dbReference type="PANTHER" id="PTHR31169">
    <property type="entry name" value="OS05G0300700 PROTEIN"/>
    <property type="match status" value="1"/>
</dbReference>
<evidence type="ECO:0000256" key="3">
    <source>
        <dbReference type="ARBA" id="ARBA00022490"/>
    </source>
</evidence>
<accession>A0A2K6TGP6</accession>
<keyword evidence="6" id="KW-0832">Ubl conjugation</keyword>
<sequence length="222" mass="25821">MLAKFMSEFESFPGSFPGRPSFPGSNSQSRRLRSPERRALPLIRSRSRILRSADALPMEENEEEDKYMLVKKRKTMDGYMNENDTLRNRPSRSSMTLQHIIHPVEEITEEELENICSNSREKLCSRSICHQGRHQNTIDTKTNCRNLDCWGVRGQFCCPCLRNCYGEEVRDALLHPNWHCLFCRQRDGQCASGVLVYLDKYHGFGNVHAYLKSLKQKFEIQA</sequence>